<protein>
    <submittedName>
        <fullName evidence="1">Uncharacterized protein</fullName>
    </submittedName>
</protein>
<proteinExistence type="predicted"/>
<name>A0A8J5SEW1_ZIZPA</name>
<accession>A0A8J5SEW1</accession>
<evidence type="ECO:0000313" key="2">
    <source>
        <dbReference type="Proteomes" id="UP000729402"/>
    </source>
</evidence>
<evidence type="ECO:0000313" key="1">
    <source>
        <dbReference type="EMBL" id="KAG8064964.1"/>
    </source>
</evidence>
<reference evidence="1" key="1">
    <citation type="journal article" date="2021" name="bioRxiv">
        <title>Whole Genome Assembly and Annotation of Northern Wild Rice, Zizania palustris L., Supports a Whole Genome Duplication in the Zizania Genus.</title>
        <authorList>
            <person name="Haas M."/>
            <person name="Kono T."/>
            <person name="Macchietto M."/>
            <person name="Millas R."/>
            <person name="McGilp L."/>
            <person name="Shao M."/>
            <person name="Duquette J."/>
            <person name="Hirsch C.N."/>
            <person name="Kimball J."/>
        </authorList>
    </citation>
    <scope>NUCLEOTIDE SEQUENCE</scope>
    <source>
        <tissue evidence="1">Fresh leaf tissue</tissue>
    </source>
</reference>
<gene>
    <name evidence="1" type="ORF">GUJ93_ZPchr0004g39535</name>
</gene>
<keyword evidence="2" id="KW-1185">Reference proteome</keyword>
<dbReference type="EMBL" id="JAAALK010000285">
    <property type="protein sequence ID" value="KAG8064964.1"/>
    <property type="molecule type" value="Genomic_DNA"/>
</dbReference>
<comment type="caution">
    <text evidence="1">The sequence shown here is derived from an EMBL/GenBank/DDBJ whole genome shotgun (WGS) entry which is preliminary data.</text>
</comment>
<sequence>MPARRWMARSGMRASTAWDGRKKGRHDSAMCVVGGCNIERVWRELRVLTEAMTGVLSTWEVGMGLRCCVRRGGAVAALRVDGGELWTD</sequence>
<dbReference type="AlphaFoldDB" id="A0A8J5SEW1"/>
<dbReference type="Proteomes" id="UP000729402">
    <property type="component" value="Unassembled WGS sequence"/>
</dbReference>
<organism evidence="1 2">
    <name type="scientific">Zizania palustris</name>
    <name type="common">Northern wild rice</name>
    <dbReference type="NCBI Taxonomy" id="103762"/>
    <lineage>
        <taxon>Eukaryota</taxon>
        <taxon>Viridiplantae</taxon>
        <taxon>Streptophyta</taxon>
        <taxon>Embryophyta</taxon>
        <taxon>Tracheophyta</taxon>
        <taxon>Spermatophyta</taxon>
        <taxon>Magnoliopsida</taxon>
        <taxon>Liliopsida</taxon>
        <taxon>Poales</taxon>
        <taxon>Poaceae</taxon>
        <taxon>BOP clade</taxon>
        <taxon>Oryzoideae</taxon>
        <taxon>Oryzeae</taxon>
        <taxon>Zizaniinae</taxon>
        <taxon>Zizania</taxon>
    </lineage>
</organism>
<reference evidence="1" key="2">
    <citation type="submission" date="2021-02" db="EMBL/GenBank/DDBJ databases">
        <authorList>
            <person name="Kimball J.A."/>
            <person name="Haas M.W."/>
            <person name="Macchietto M."/>
            <person name="Kono T."/>
            <person name="Duquette J."/>
            <person name="Shao M."/>
        </authorList>
    </citation>
    <scope>NUCLEOTIDE SEQUENCE</scope>
    <source>
        <tissue evidence="1">Fresh leaf tissue</tissue>
    </source>
</reference>